<name>A0A6B3LH68_VIBCL</name>
<proteinExistence type="predicted"/>
<evidence type="ECO:0000256" key="1">
    <source>
        <dbReference type="SAM" id="MobiDB-lite"/>
    </source>
</evidence>
<dbReference type="GO" id="GO:0019068">
    <property type="term" value="P:virion assembly"/>
    <property type="evidence" value="ECO:0007669"/>
    <property type="project" value="InterPro"/>
</dbReference>
<feature type="region of interest" description="Disordered" evidence="1">
    <location>
        <begin position="495"/>
        <end position="522"/>
    </location>
</feature>
<dbReference type="EMBL" id="JAAGVX010000003">
    <property type="protein sequence ID" value="NEM93438.1"/>
    <property type="molecule type" value="Genomic_DNA"/>
</dbReference>
<dbReference type="GO" id="GO:0005198">
    <property type="term" value="F:structural molecule activity"/>
    <property type="evidence" value="ECO:0007669"/>
    <property type="project" value="InterPro"/>
</dbReference>
<accession>A0A6B3LH68</accession>
<dbReference type="RefSeq" id="WP_148520691.1">
    <property type="nucleotide sequence ID" value="NZ_JAAGVX010000003.1"/>
</dbReference>
<feature type="compositionally biased region" description="Acidic residues" evidence="1">
    <location>
        <begin position="511"/>
        <end position="522"/>
    </location>
</feature>
<dbReference type="Pfam" id="PF05136">
    <property type="entry name" value="Phage_portal_2"/>
    <property type="match status" value="1"/>
</dbReference>
<protein>
    <submittedName>
        <fullName evidence="2">Phage portal protein</fullName>
    </submittedName>
</protein>
<feature type="compositionally biased region" description="Polar residues" evidence="1">
    <location>
        <begin position="499"/>
        <end position="510"/>
    </location>
</feature>
<evidence type="ECO:0000313" key="2">
    <source>
        <dbReference type="EMBL" id="NEM93438.1"/>
    </source>
</evidence>
<dbReference type="InterPro" id="IPR006429">
    <property type="entry name" value="Phage_lambda_portal"/>
</dbReference>
<comment type="caution">
    <text evidence="2">The sequence shown here is derived from an EMBL/GenBank/DDBJ whole genome shotgun (WGS) entry which is preliminary data.</text>
</comment>
<feature type="region of interest" description="Disordered" evidence="1">
    <location>
        <begin position="1"/>
        <end position="20"/>
    </location>
</feature>
<dbReference type="NCBIfam" id="TIGR01539">
    <property type="entry name" value="portal_lambda"/>
    <property type="match status" value="1"/>
</dbReference>
<dbReference type="AlphaFoldDB" id="A0A6B3LH68"/>
<sequence length="522" mass="58984">MWNPFRSAPVQPAVKRKARTAPVFKVSTSRSLFSAADPDRSNSGWTTHPVPIGKMIDQKLVTLVARSREQISNNDYARGFVREVRKNVLGHKGIVLQVRGKEPDGTLDTYGNAAVERAFKKWSRRESCTVDGRLDWRRAKRVILNTVVGSGEIFIRIVEGEAAGPWGFALQLLDPMRVPVQLNEMRLANGNIIRQGIEMTPYGRTVSYLVETKAGVLAEPFRHSGKEFERVPAENMIHVFDQEHPEQYRGIPWNHTSLSRMKNLAGFEEASVINARAGASNVVMLKPDPDVFESDDDEVEEPDIELEPNSVITLPVGYEPVDYKPEFPSIETATFSKHMLRGMATGQGVSYNTFSNDLEGINFSSIRQGKQDERDGWKDLQEWFIEAVCHPIYERWLEYSLLAGKILNTNGNPIPASRLNKFLEVEWQARRWDWVDPLKDEKAITEAQTNGRKSLSESIRESGRDPMDVWEAYANDIKTMEKLGIPKEMIMQILGIKQAQPTPAGESNNGQEDDTEQDPDSE</sequence>
<gene>
    <name evidence="2" type="ORF">G3T61_04455</name>
</gene>
<organism evidence="2">
    <name type="scientific">Vibrio cholerae</name>
    <dbReference type="NCBI Taxonomy" id="666"/>
    <lineage>
        <taxon>Bacteria</taxon>
        <taxon>Pseudomonadati</taxon>
        <taxon>Pseudomonadota</taxon>
        <taxon>Gammaproteobacteria</taxon>
        <taxon>Vibrionales</taxon>
        <taxon>Vibrionaceae</taxon>
        <taxon>Vibrio</taxon>
    </lineage>
</organism>
<reference evidence="2" key="1">
    <citation type="submission" date="2020-02" db="EMBL/GenBank/DDBJ databases">
        <title>Genome Announcements.</title>
        <authorList>
            <person name="Abdulabbas H.T."/>
            <person name="Bunyan I.A."/>
            <person name="Abdul-Lateef L.A."/>
        </authorList>
    </citation>
    <scope>NUCLEOTIDE SEQUENCE</scope>
    <source>
        <strain evidence="2">NAG1</strain>
    </source>
</reference>